<sequence>MKHTVSRIALACVALLNAITSHAANTDPFDFDYEISGGISERPALIFNDGSKTYIQPRAGQVITAQEGHREGPYVVVDGTPETITYSVAGRNATARWTKANTFIGDGAHGALAALRDDQPAAFDGFTNRLALIGTRGALEPVRNLDSTMPVGSIVKALVPQGWTGSAQKDVDLNNASAFATRARENWMQALDRLMSQTGLYADVDFNARHVRLHRDTPKSAALNYAVGQQPSAATSPIALVPGSPATVAQPSLLAQRFGAQAIRDGDDAHTQIRFASRPAKDLQFRDMSGNSLHPKWDDAAKVMTIDRTSPFVVADASASVEMSRTAAWVYDFDAASPAHLEAVFDHDGETYFKFAESVVAVTVADTHHLGSGEQKGRYYRFRGTAEQFIVVADGNTVNVVRRRELKYVEGAATATADASGVKPATDTTGATGTGITNTVATTAVLP</sequence>
<evidence type="ECO:0000313" key="2">
    <source>
        <dbReference type="EMBL" id="SDR54329.1"/>
    </source>
</evidence>
<proteinExistence type="predicted"/>
<dbReference type="CDD" id="cd06911">
    <property type="entry name" value="VirB9_CagX_TrbG"/>
    <property type="match status" value="1"/>
</dbReference>
<dbReference type="EMBL" id="FNKP01000004">
    <property type="protein sequence ID" value="SDR54329.1"/>
    <property type="molecule type" value="Genomic_DNA"/>
</dbReference>
<feature type="signal peptide" evidence="1">
    <location>
        <begin position="1"/>
        <end position="23"/>
    </location>
</feature>
<evidence type="ECO:0000256" key="1">
    <source>
        <dbReference type="SAM" id="SignalP"/>
    </source>
</evidence>
<dbReference type="AlphaFoldDB" id="A0A1H1JX61"/>
<evidence type="ECO:0000313" key="3">
    <source>
        <dbReference type="Proteomes" id="UP000183487"/>
    </source>
</evidence>
<dbReference type="Proteomes" id="UP000183487">
    <property type="component" value="Unassembled WGS sequence"/>
</dbReference>
<keyword evidence="3" id="KW-1185">Reference proteome</keyword>
<reference evidence="3" key="1">
    <citation type="submission" date="2016-10" db="EMBL/GenBank/DDBJ databases">
        <authorList>
            <person name="Varghese N."/>
        </authorList>
    </citation>
    <scope>NUCLEOTIDE SEQUENCE [LARGE SCALE GENOMIC DNA]</scope>
    <source>
        <strain evidence="3">GAS106B</strain>
    </source>
</reference>
<name>A0A1H1JX61_9BURK</name>
<protein>
    <recommendedName>
        <fullName evidence="4">Conjugal transfer protein</fullName>
    </recommendedName>
</protein>
<gene>
    <name evidence="2" type="ORF">SAMN05443245_7403</name>
</gene>
<feature type="chain" id="PRO_5010219914" description="Conjugal transfer protein" evidence="1">
    <location>
        <begin position="24"/>
        <end position="447"/>
    </location>
</feature>
<keyword evidence="1" id="KW-0732">Signal</keyword>
<accession>A0A1H1JX61</accession>
<evidence type="ECO:0008006" key="4">
    <source>
        <dbReference type="Google" id="ProtNLM"/>
    </source>
</evidence>
<dbReference type="InterPro" id="IPR033645">
    <property type="entry name" value="VirB9/CagX/TrbG_C"/>
</dbReference>
<organism evidence="2 3">
    <name type="scientific">Paraburkholderia fungorum</name>
    <dbReference type="NCBI Taxonomy" id="134537"/>
    <lineage>
        <taxon>Bacteria</taxon>
        <taxon>Pseudomonadati</taxon>
        <taxon>Pseudomonadota</taxon>
        <taxon>Betaproteobacteria</taxon>
        <taxon>Burkholderiales</taxon>
        <taxon>Burkholderiaceae</taxon>
        <taxon>Paraburkholderia</taxon>
    </lineage>
</organism>
<dbReference type="RefSeq" id="WP_253189925.1">
    <property type="nucleotide sequence ID" value="NZ_FNKP01000004.1"/>
</dbReference>